<proteinExistence type="inferred from homology"/>
<evidence type="ECO:0000313" key="7">
    <source>
        <dbReference type="Proteomes" id="UP001595604"/>
    </source>
</evidence>
<feature type="short sequence motif" description="Nudix box" evidence="4">
    <location>
        <begin position="43"/>
        <end position="64"/>
    </location>
</feature>
<dbReference type="InterPro" id="IPR015797">
    <property type="entry name" value="NUDIX_hydrolase-like_dom_sf"/>
</dbReference>
<dbReference type="HAMAP" id="MF_00298">
    <property type="entry name" value="Nudix_RppH"/>
    <property type="match status" value="1"/>
</dbReference>
<comment type="function">
    <text evidence="4">Accelerates the degradation of transcripts by removing pyrophosphate from the 5'-end of triphosphorylated RNA, leading to a more labile monophosphorylated state that can stimulate subsequent ribonuclease cleavage.</text>
</comment>
<comment type="caution">
    <text evidence="6">The sequence shown here is derived from an EMBL/GenBank/DDBJ whole genome shotgun (WGS) entry which is preliminary data.</text>
</comment>
<dbReference type="NCBIfam" id="NF001938">
    <property type="entry name" value="PRK00714.1-5"/>
    <property type="match status" value="1"/>
</dbReference>
<evidence type="ECO:0000256" key="3">
    <source>
        <dbReference type="ARBA" id="ARBA00022801"/>
    </source>
</evidence>
<dbReference type="GO" id="GO:0016787">
    <property type="term" value="F:hydrolase activity"/>
    <property type="evidence" value="ECO:0007669"/>
    <property type="project" value="UniProtKB-KW"/>
</dbReference>
<dbReference type="PROSITE" id="PS51462">
    <property type="entry name" value="NUDIX"/>
    <property type="match status" value="1"/>
</dbReference>
<evidence type="ECO:0000256" key="1">
    <source>
        <dbReference type="ARBA" id="ARBA00001936"/>
    </source>
</evidence>
<dbReference type="Pfam" id="PF00293">
    <property type="entry name" value="NUDIX"/>
    <property type="match status" value="1"/>
</dbReference>
<dbReference type="InterPro" id="IPR000086">
    <property type="entry name" value="NUDIX_hydrolase_dom"/>
</dbReference>
<dbReference type="PRINTS" id="PR00502">
    <property type="entry name" value="NUDIXFAMILY"/>
</dbReference>
<feature type="domain" description="Nudix hydrolase" evidence="5">
    <location>
        <begin position="8"/>
        <end position="154"/>
    </location>
</feature>
<dbReference type="PANTHER" id="PTHR11839:SF22">
    <property type="entry name" value="NUDIX HYDROLASE 26, CHLOROPLASTIC"/>
    <property type="match status" value="1"/>
</dbReference>
<evidence type="ECO:0000259" key="5">
    <source>
        <dbReference type="PROSITE" id="PS51462"/>
    </source>
</evidence>
<keyword evidence="3 4" id="KW-0378">Hydrolase</keyword>
<accession>A0ABV7IRE6</accession>
<dbReference type="InterPro" id="IPR022927">
    <property type="entry name" value="RppH"/>
</dbReference>
<dbReference type="Gene3D" id="3.90.79.10">
    <property type="entry name" value="Nucleoside Triphosphate Pyrophosphohydrolase"/>
    <property type="match status" value="1"/>
</dbReference>
<dbReference type="EC" id="3.6.1.-" evidence="4"/>
<evidence type="ECO:0000256" key="4">
    <source>
        <dbReference type="HAMAP-Rule" id="MF_00298"/>
    </source>
</evidence>
<dbReference type="PANTHER" id="PTHR11839">
    <property type="entry name" value="UDP/ADP-SUGAR PYROPHOSPHATASE"/>
    <property type="match status" value="1"/>
</dbReference>
<evidence type="ECO:0000256" key="2">
    <source>
        <dbReference type="ARBA" id="ARBA00001946"/>
    </source>
</evidence>
<comment type="similarity">
    <text evidence="4">Belongs to the Nudix hydrolase family. RppH subfamily.</text>
</comment>
<dbReference type="Proteomes" id="UP001595604">
    <property type="component" value="Unassembled WGS sequence"/>
</dbReference>
<dbReference type="InterPro" id="IPR020084">
    <property type="entry name" value="NUDIX_hydrolase_CS"/>
</dbReference>
<comment type="cofactor">
    <cofactor evidence="1">
        <name>Mn(2+)</name>
        <dbReference type="ChEBI" id="CHEBI:29035"/>
    </cofactor>
</comment>
<dbReference type="EMBL" id="JBHRTQ010000007">
    <property type="protein sequence ID" value="MFC3174194.1"/>
    <property type="molecule type" value="Genomic_DNA"/>
</dbReference>
<comment type="cofactor">
    <cofactor evidence="4">
        <name>a divalent metal cation</name>
        <dbReference type="ChEBI" id="CHEBI:60240"/>
    </cofactor>
</comment>
<dbReference type="CDD" id="cd03671">
    <property type="entry name" value="NUDIX_Ap4A_hydrolase_plant_like"/>
    <property type="match status" value="1"/>
</dbReference>
<dbReference type="InterPro" id="IPR020476">
    <property type="entry name" value="Nudix_hydrolase"/>
</dbReference>
<dbReference type="PROSITE" id="PS00893">
    <property type="entry name" value="NUDIX_BOX"/>
    <property type="match status" value="1"/>
</dbReference>
<protein>
    <recommendedName>
        <fullName evidence="4">RNA pyrophosphohydrolase</fullName>
        <ecNumber evidence="4">3.6.1.-</ecNumber>
    </recommendedName>
    <alternativeName>
        <fullName evidence="4">(Di)nucleoside polyphosphate hydrolase</fullName>
    </alternativeName>
</protein>
<organism evidence="6 7">
    <name type="scientific">Novosphingobium bradum</name>
    <dbReference type="NCBI Taxonomy" id="1737444"/>
    <lineage>
        <taxon>Bacteria</taxon>
        <taxon>Pseudomonadati</taxon>
        <taxon>Pseudomonadota</taxon>
        <taxon>Alphaproteobacteria</taxon>
        <taxon>Sphingomonadales</taxon>
        <taxon>Sphingomonadaceae</taxon>
        <taxon>Novosphingobium</taxon>
    </lineage>
</organism>
<dbReference type="RefSeq" id="WP_379509562.1">
    <property type="nucleotide sequence ID" value="NZ_JBHRTQ010000007.1"/>
</dbReference>
<reference evidence="7" key="1">
    <citation type="journal article" date="2019" name="Int. J. Syst. Evol. Microbiol.">
        <title>The Global Catalogue of Microorganisms (GCM) 10K type strain sequencing project: providing services to taxonomists for standard genome sequencing and annotation.</title>
        <authorList>
            <consortium name="The Broad Institute Genomics Platform"/>
            <consortium name="The Broad Institute Genome Sequencing Center for Infectious Disease"/>
            <person name="Wu L."/>
            <person name="Ma J."/>
        </authorList>
    </citation>
    <scope>NUCLEOTIDE SEQUENCE [LARGE SCALE GENOMIC DNA]</scope>
    <source>
        <strain evidence="7">KCTC 42984</strain>
    </source>
</reference>
<dbReference type="SUPFAM" id="SSF55811">
    <property type="entry name" value="Nudix"/>
    <property type="match status" value="1"/>
</dbReference>
<comment type="cofactor">
    <cofactor evidence="2">
        <name>Mg(2+)</name>
        <dbReference type="ChEBI" id="CHEBI:18420"/>
    </cofactor>
</comment>
<gene>
    <name evidence="4" type="primary">rppH</name>
    <name evidence="4" type="synonym">nudH</name>
    <name evidence="6" type="ORF">ACFOD9_08020</name>
</gene>
<sequence>MNDFSALPYRPCVGVMLVNGQGLVFVGRRIDNREGDFWQMPQGGIDEGEELRAAALRELWEETGVSADKVALIAQTREELLYDLPDELLGRLWGGAYRGQRQHWILARFTGEDHHIALDAHDPAEFCDWKWVRPEELPELIVPFKKRVYRAVVEEFRELI</sequence>
<name>A0ABV7IRE6_9SPHN</name>
<keyword evidence="7" id="KW-1185">Reference proteome</keyword>
<evidence type="ECO:0000313" key="6">
    <source>
        <dbReference type="EMBL" id="MFC3174194.1"/>
    </source>
</evidence>